<feature type="compositionally biased region" description="Polar residues" evidence="1">
    <location>
        <begin position="1150"/>
        <end position="1159"/>
    </location>
</feature>
<feature type="compositionally biased region" description="Low complexity" evidence="1">
    <location>
        <begin position="1096"/>
        <end position="1109"/>
    </location>
</feature>
<feature type="region of interest" description="Disordered" evidence="1">
    <location>
        <begin position="775"/>
        <end position="809"/>
    </location>
</feature>
<feature type="region of interest" description="Disordered" evidence="1">
    <location>
        <begin position="1187"/>
        <end position="1319"/>
    </location>
</feature>
<feature type="region of interest" description="Disordered" evidence="1">
    <location>
        <begin position="495"/>
        <end position="582"/>
    </location>
</feature>
<feature type="region of interest" description="Disordered" evidence="1">
    <location>
        <begin position="825"/>
        <end position="889"/>
    </location>
</feature>
<dbReference type="OrthoDB" id="2450055at2759"/>
<dbReference type="RefSeq" id="XP_013246017.1">
    <property type="nucleotide sequence ID" value="XM_013390563.1"/>
</dbReference>
<feature type="region of interest" description="Disordered" evidence="1">
    <location>
        <begin position="111"/>
        <end position="135"/>
    </location>
</feature>
<feature type="compositionally biased region" description="Gly residues" evidence="1">
    <location>
        <begin position="1187"/>
        <end position="1203"/>
    </location>
</feature>
<dbReference type="OMA" id="ISLWERE"/>
<feature type="compositionally biased region" description="Low complexity" evidence="1">
    <location>
        <begin position="1038"/>
        <end position="1052"/>
    </location>
</feature>
<accession>A0A066WKS2</accession>
<evidence type="ECO:0000313" key="3">
    <source>
        <dbReference type="Proteomes" id="UP000027361"/>
    </source>
</evidence>
<feature type="compositionally biased region" description="Basic and acidic residues" evidence="1">
    <location>
        <begin position="1061"/>
        <end position="1075"/>
    </location>
</feature>
<feature type="compositionally biased region" description="Basic and acidic residues" evidence="1">
    <location>
        <begin position="783"/>
        <end position="793"/>
    </location>
</feature>
<feature type="region of interest" description="Disordered" evidence="1">
    <location>
        <begin position="1027"/>
        <end position="1174"/>
    </location>
</feature>
<protein>
    <recommendedName>
        <fullName evidence="4">F-BAR domain-containing protein</fullName>
    </recommendedName>
</protein>
<feature type="compositionally biased region" description="Gly residues" evidence="1">
    <location>
        <begin position="1275"/>
        <end position="1285"/>
    </location>
</feature>
<feature type="compositionally biased region" description="Polar residues" evidence="1">
    <location>
        <begin position="643"/>
        <end position="663"/>
    </location>
</feature>
<dbReference type="EMBL" id="JMSN01000004">
    <property type="protein sequence ID" value="KDN53178.1"/>
    <property type="molecule type" value="Genomic_DNA"/>
</dbReference>
<feature type="compositionally biased region" description="Low complexity" evidence="1">
    <location>
        <begin position="510"/>
        <end position="538"/>
    </location>
</feature>
<feature type="compositionally biased region" description="Basic and acidic residues" evidence="1">
    <location>
        <begin position="853"/>
        <end position="862"/>
    </location>
</feature>
<organism evidence="2 3">
    <name type="scientific">Tilletiaria anomala (strain ATCC 24038 / CBS 436.72 / UBC 951)</name>
    <dbReference type="NCBI Taxonomy" id="1037660"/>
    <lineage>
        <taxon>Eukaryota</taxon>
        <taxon>Fungi</taxon>
        <taxon>Dikarya</taxon>
        <taxon>Basidiomycota</taxon>
        <taxon>Ustilaginomycotina</taxon>
        <taxon>Exobasidiomycetes</taxon>
        <taxon>Georgefischeriales</taxon>
        <taxon>Tilletiariaceae</taxon>
        <taxon>Tilletiaria</taxon>
    </lineage>
</organism>
<feature type="compositionally biased region" description="Polar residues" evidence="1">
    <location>
        <begin position="1228"/>
        <end position="1245"/>
    </location>
</feature>
<feature type="region of interest" description="Disordered" evidence="1">
    <location>
        <begin position="924"/>
        <end position="981"/>
    </location>
</feature>
<dbReference type="HOGENOM" id="CLU_008038_0_0_1"/>
<dbReference type="Proteomes" id="UP000027361">
    <property type="component" value="Unassembled WGS sequence"/>
</dbReference>
<proteinExistence type="predicted"/>
<comment type="caution">
    <text evidence="2">The sequence shown here is derived from an EMBL/GenBank/DDBJ whole genome shotgun (WGS) entry which is preliminary data.</text>
</comment>
<evidence type="ECO:0000256" key="1">
    <source>
        <dbReference type="SAM" id="MobiDB-lite"/>
    </source>
</evidence>
<dbReference type="InParanoid" id="A0A066WKS2"/>
<keyword evidence="3" id="KW-1185">Reference proteome</keyword>
<feature type="region of interest" description="Disordered" evidence="1">
    <location>
        <begin position="67"/>
        <end position="92"/>
    </location>
</feature>
<evidence type="ECO:0008006" key="4">
    <source>
        <dbReference type="Google" id="ProtNLM"/>
    </source>
</evidence>
<feature type="region of interest" description="Disordered" evidence="1">
    <location>
        <begin position="639"/>
        <end position="675"/>
    </location>
</feature>
<feature type="compositionally biased region" description="Basic and acidic residues" evidence="1">
    <location>
        <begin position="1309"/>
        <end position="1319"/>
    </location>
</feature>
<feature type="compositionally biased region" description="Low complexity" evidence="1">
    <location>
        <begin position="80"/>
        <end position="90"/>
    </location>
</feature>
<feature type="compositionally biased region" description="Low complexity" evidence="1">
    <location>
        <begin position="924"/>
        <end position="936"/>
    </location>
</feature>
<gene>
    <name evidence="2" type="ORF">K437DRAFT_271957</name>
</gene>
<reference evidence="2 3" key="1">
    <citation type="submission" date="2014-05" db="EMBL/GenBank/DDBJ databases">
        <title>Draft genome sequence of a rare smut relative, Tilletiaria anomala UBC 951.</title>
        <authorList>
            <consortium name="DOE Joint Genome Institute"/>
            <person name="Toome M."/>
            <person name="Kuo A."/>
            <person name="Henrissat B."/>
            <person name="Lipzen A."/>
            <person name="Tritt A."/>
            <person name="Yoshinaga Y."/>
            <person name="Zane M."/>
            <person name="Barry K."/>
            <person name="Grigoriev I.V."/>
            <person name="Spatafora J.W."/>
            <person name="Aimea M.C."/>
        </authorList>
    </citation>
    <scope>NUCLEOTIDE SEQUENCE [LARGE SCALE GENOMIC DNA]</scope>
    <source>
        <strain evidence="2 3">UBC 951</strain>
    </source>
</reference>
<sequence>MKRLFSGGYDKPALSGVPSPPANVIAGGGHGSKLSISSLTSGSASGAASGGAGGSAAIAGRSSPGLVHVPSPYGHSADISSPSSLQQQQLAARTRVFSNASAGAAAALDNASEQPQYFDRPFAPPEASGTSSRINSTMNVAGSGFLVPVSGQPVTPGSGGIPSGPPIPAYAVSTPSGDGFVKKGLASTQTPPQAAVAPNSFDRNDLHKSLKALENLLVSLDEYRDLAARMAKAEKRLAKAANELAKGKFTRDVPAQTLSVSASLIDLQNDVSAKHAKYVQKEYEALNESCAKYFKRVAKEEKNYMGTIESLDAKVKKAHAVHEKNASKSKSGPKAIESHDKYIASVSQLTSEIAAVKERHALSLGGKGHVINLAIASCIGGMADAEFRAHCERVRRTGPLVGRVNEWLNFATNEAMPTFQPPDCAGGEDEWGPAAALAAAQEKAELAAAQRRAVEEAAKETAQLEWAARQMGWVPPEELHRVQSAGTDALAAQLQQQHQQEREIWSATPSSSSQGRQQQDSVAGSVRSTASRSASLSSQPMGLLPRLDSNGQIISDNAADTSALDRSSTQKAVSSVATKPTPTVVAAATASTSATVSALASFSVSAAKPSAQSEAICKDHSKTHLRGQDSSFAEGTVIETPRLQPSQSDSDATPSLTNSNSRIGSDDPIPRTPNAHSSVVEDLLAAGALHAPSAPARSVAAAASETEPTLTNDKNSAVRVEGGLLGKFGFEQRASEEGEIGGNAKAAIQSASAFAAAVAPAPVVNAAAAAAAVARPSESITSETDKQSQEAHVRAASPPPLLDTQRPTSERPALGLVDGLLLRQSQQQGTSVPPGSYQSASGVGGTGGPPAIWERERVRTAEQDTSNGRPALRSPPPAMHTGDAVGDSPYRNAYDVGYEYTKVTPGYRSTGGQVAGVSTRAAAPASGVGAGPVAVDAPHERRGPSHPDLSYEATDRYAPAVGSSRIDGPTLHRNTSTDSERSFVARMKAKYQAEKLGIAAPATVVPDRGPPYAERDSARYYRNPADRAVSYGAPPPLAGRASASRSSSAGPRYSEPPPPRHSYDHHNGYARDDYRYASQSSRPPPDASAYDDRYGGRAAPPAAPLAADGDPPRRPHDSMPPPLSPGRSFQQGLSPLPSEFGSLRSDRSPPLQQQSQYAQRPTMGLVDDEPQHSSVCGCAKCSARHYGSGGGAAGGVGSGGGSSNRGTDPRRFTAPPPASLSASMGGPRSTSSDGRQLMPSSSLSAAVSGAYYSPRDQMSGGNRQSMPPPSRSAGAGAGAGAGRDGYGAPLPSLQGQAGPYDPESVYGRRSFDADGRRVA</sequence>
<name>A0A066WKS2_TILAU</name>
<evidence type="ECO:0000313" key="2">
    <source>
        <dbReference type="EMBL" id="KDN53178.1"/>
    </source>
</evidence>
<feature type="compositionally biased region" description="Low complexity" evidence="1">
    <location>
        <begin position="573"/>
        <end position="582"/>
    </location>
</feature>
<dbReference type="GeneID" id="25266313"/>
<feature type="compositionally biased region" description="Polar residues" evidence="1">
    <location>
        <begin position="549"/>
        <end position="572"/>
    </location>
</feature>
<dbReference type="STRING" id="1037660.A0A066WKS2"/>
<feature type="compositionally biased region" description="Polar residues" evidence="1">
    <location>
        <begin position="825"/>
        <end position="841"/>
    </location>
</feature>